<dbReference type="STRING" id="413071.G9MUQ8"/>
<organism evidence="6 7">
    <name type="scientific">Hypocrea virens (strain Gv29-8 / FGSC 10586)</name>
    <name type="common">Gliocladium virens</name>
    <name type="synonym">Trichoderma virens</name>
    <dbReference type="NCBI Taxonomy" id="413071"/>
    <lineage>
        <taxon>Eukaryota</taxon>
        <taxon>Fungi</taxon>
        <taxon>Dikarya</taxon>
        <taxon>Ascomycota</taxon>
        <taxon>Pezizomycotina</taxon>
        <taxon>Sordariomycetes</taxon>
        <taxon>Hypocreomycetidae</taxon>
        <taxon>Hypocreales</taxon>
        <taxon>Hypocreaceae</taxon>
        <taxon>Trichoderma</taxon>
    </lineage>
</organism>
<evidence type="ECO:0000259" key="5">
    <source>
        <dbReference type="PROSITE" id="PS50048"/>
    </source>
</evidence>
<dbReference type="PANTHER" id="PTHR31001:SF90">
    <property type="entry name" value="CENTROMERE DNA-BINDING PROTEIN COMPLEX CBF3 SUBUNIT B"/>
    <property type="match status" value="1"/>
</dbReference>
<dbReference type="Proteomes" id="UP000007115">
    <property type="component" value="Unassembled WGS sequence"/>
</dbReference>
<dbReference type="Pfam" id="PF00172">
    <property type="entry name" value="Zn_clus"/>
    <property type="match status" value="2"/>
</dbReference>
<dbReference type="Gene3D" id="4.10.240.10">
    <property type="entry name" value="Zn(2)-C6 fungal-type DNA-binding domain"/>
    <property type="match status" value="2"/>
</dbReference>
<keyword evidence="2" id="KW-0479">Metal-binding</keyword>
<dbReference type="OMA" id="CRTFDSC"/>
<keyword evidence="7" id="KW-1185">Reference proteome</keyword>
<gene>
    <name evidence="6" type="ORF">TRIVIDRAFT_2412</name>
</gene>
<reference evidence="6 7" key="1">
    <citation type="journal article" date="2011" name="Genome Biol.">
        <title>Comparative genome sequence analysis underscores mycoparasitism as the ancestral life style of Trichoderma.</title>
        <authorList>
            <person name="Kubicek C.P."/>
            <person name="Herrera-Estrella A."/>
            <person name="Seidl-Seiboth V."/>
            <person name="Martinez D.A."/>
            <person name="Druzhinina I.S."/>
            <person name="Thon M."/>
            <person name="Zeilinger S."/>
            <person name="Casas-Flores S."/>
            <person name="Horwitz B.A."/>
            <person name="Mukherjee P.K."/>
            <person name="Mukherjee M."/>
            <person name="Kredics L."/>
            <person name="Alcaraz L.D."/>
            <person name="Aerts A."/>
            <person name="Antal Z."/>
            <person name="Atanasova L."/>
            <person name="Cervantes-Badillo M.G."/>
            <person name="Challacombe J."/>
            <person name="Chertkov O."/>
            <person name="McCluskey K."/>
            <person name="Coulpier F."/>
            <person name="Deshpande N."/>
            <person name="von Doehren H."/>
            <person name="Ebbole D.J."/>
            <person name="Esquivel-Naranjo E.U."/>
            <person name="Fekete E."/>
            <person name="Flipphi M."/>
            <person name="Glaser F."/>
            <person name="Gomez-Rodriguez E.Y."/>
            <person name="Gruber S."/>
            <person name="Han C."/>
            <person name="Henrissat B."/>
            <person name="Hermosa R."/>
            <person name="Hernandez-Onate M."/>
            <person name="Karaffa L."/>
            <person name="Kosti I."/>
            <person name="Le Crom S."/>
            <person name="Lindquist E."/>
            <person name="Lucas S."/>
            <person name="Luebeck M."/>
            <person name="Luebeck P.S."/>
            <person name="Margeot A."/>
            <person name="Metz B."/>
            <person name="Misra M."/>
            <person name="Nevalainen H."/>
            <person name="Omann M."/>
            <person name="Packer N."/>
            <person name="Perrone G."/>
            <person name="Uresti-Rivera E.E."/>
            <person name="Salamov A."/>
            <person name="Schmoll M."/>
            <person name="Seiboth B."/>
            <person name="Shapiro H."/>
            <person name="Sukno S."/>
            <person name="Tamayo-Ramos J.A."/>
            <person name="Tisch D."/>
            <person name="Wiest A."/>
            <person name="Wilkinson H.H."/>
            <person name="Zhang M."/>
            <person name="Coutinho P.M."/>
            <person name="Kenerley C.M."/>
            <person name="Monte E."/>
            <person name="Baker S.E."/>
            <person name="Grigoriev I.V."/>
        </authorList>
    </citation>
    <scope>NUCLEOTIDE SEQUENCE [LARGE SCALE GENOMIC DNA]</scope>
    <source>
        <strain evidence="7">Gv29-8 / FGSC 10586</strain>
    </source>
</reference>
<name>G9MUQ8_HYPVG</name>
<comment type="subcellular location">
    <subcellularLocation>
        <location evidence="1">Nucleus</location>
    </subcellularLocation>
</comment>
<comment type="caution">
    <text evidence="6">The sequence shown here is derived from an EMBL/GenBank/DDBJ whole genome shotgun (WGS) entry which is preliminary data.</text>
</comment>
<dbReference type="SUPFAM" id="SSF57701">
    <property type="entry name" value="Zn2/Cys6 DNA-binding domain"/>
    <property type="match status" value="2"/>
</dbReference>
<dbReference type="InterPro" id="IPR001138">
    <property type="entry name" value="Zn2Cys6_DnaBD"/>
</dbReference>
<evidence type="ECO:0000256" key="2">
    <source>
        <dbReference type="ARBA" id="ARBA00022723"/>
    </source>
</evidence>
<dbReference type="EMBL" id="ABDF02000061">
    <property type="protein sequence ID" value="EHK21810.1"/>
    <property type="molecule type" value="Genomic_DNA"/>
</dbReference>
<feature type="non-terminal residue" evidence="6">
    <location>
        <position position="546"/>
    </location>
</feature>
<evidence type="ECO:0000313" key="7">
    <source>
        <dbReference type="Proteomes" id="UP000007115"/>
    </source>
</evidence>
<dbReference type="GO" id="GO:0000981">
    <property type="term" value="F:DNA-binding transcription factor activity, RNA polymerase II-specific"/>
    <property type="evidence" value="ECO:0007669"/>
    <property type="project" value="InterPro"/>
</dbReference>
<keyword evidence="3" id="KW-0539">Nucleus</keyword>
<dbReference type="InterPro" id="IPR007219">
    <property type="entry name" value="XnlR_reg_dom"/>
</dbReference>
<sequence length="546" mass="61768">REIRTCNRCRLLKLQCDQSKPSCQRCTRANVSCSLGVCPPTQMSDSSLPQPEVELSRPERHAHQHQGNSSDKQPSLVRKRQRAQLSCIRCRRLKVKCDKALPCSRCRLSGWGKFCEYHHRAEKADLSPDVSPQQTMQEPNSVIKSWHAQSRSATHWSELLSTLKLQAGRKDLPVCHMIADLIRQQKAGILDESVLPGNFPLNSPSAAKFLCMDTIQDLLQRHREACQSYMDGYLALYQAGIPIIDTSTFLPMIERFWNDPMAADMTWVACFLMVLALGCFAVTRDEHSTSELCMAAEACLSRTPFMIQPDILAIRTLCLMVLAKQTVNTTCRTFDSCWTLLGIVTRAAVGMGLHRQPAPLHHSREEVLAWQSRQTLWSIIVYFCVQVAAITGKPLLVSADIETEKPLYNEVVKHNDHVRQLMDTSLGNIHGKPRLYMTLDIFFRRILLVLHRSHALHPGAPLDYQVSYWASLECGLAILVHHRDLAEQNKADNTSILNRLFKLDIFSAMLTVCLHLLHREAPLSAGLTVPPRRIILNTLQECVGIW</sequence>
<evidence type="ECO:0000313" key="6">
    <source>
        <dbReference type="EMBL" id="EHK21810.1"/>
    </source>
</evidence>
<dbReference type="CDD" id="cd00067">
    <property type="entry name" value="GAL4"/>
    <property type="match status" value="2"/>
</dbReference>
<feature type="domain" description="Zn(2)-C6 fungal-type" evidence="5">
    <location>
        <begin position="86"/>
        <end position="117"/>
    </location>
</feature>
<evidence type="ECO:0000256" key="3">
    <source>
        <dbReference type="ARBA" id="ARBA00023242"/>
    </source>
</evidence>
<dbReference type="GO" id="GO:0005634">
    <property type="term" value="C:nucleus"/>
    <property type="evidence" value="ECO:0007669"/>
    <property type="project" value="UniProtKB-SubCell"/>
</dbReference>
<dbReference type="HOGENOM" id="CLU_021747_1_0_1"/>
<dbReference type="VEuPathDB" id="FungiDB:TRIVIDRAFT_2412"/>
<feature type="domain" description="Zn(2)-C6 fungal-type" evidence="5">
    <location>
        <begin position="5"/>
        <end position="35"/>
    </location>
</feature>
<dbReference type="PANTHER" id="PTHR31001">
    <property type="entry name" value="UNCHARACTERIZED TRANSCRIPTIONAL REGULATORY PROTEIN"/>
    <property type="match status" value="1"/>
</dbReference>
<dbReference type="eggNOG" id="ENOG502SDU9">
    <property type="taxonomic scope" value="Eukaryota"/>
</dbReference>
<dbReference type="SMART" id="SM00906">
    <property type="entry name" value="Fungal_trans"/>
    <property type="match status" value="1"/>
</dbReference>
<evidence type="ECO:0000256" key="1">
    <source>
        <dbReference type="ARBA" id="ARBA00004123"/>
    </source>
</evidence>
<dbReference type="PROSITE" id="PS00463">
    <property type="entry name" value="ZN2_CY6_FUNGAL_1"/>
    <property type="match status" value="2"/>
</dbReference>
<proteinExistence type="predicted"/>
<dbReference type="GeneID" id="25792518"/>
<protein>
    <recommendedName>
        <fullName evidence="5">Zn(2)-C6 fungal-type domain-containing protein</fullName>
    </recommendedName>
</protein>
<dbReference type="AlphaFoldDB" id="G9MUQ8"/>
<dbReference type="InterPro" id="IPR036864">
    <property type="entry name" value="Zn2-C6_fun-type_DNA-bd_sf"/>
</dbReference>
<dbReference type="CDD" id="cd12148">
    <property type="entry name" value="fungal_TF_MHR"/>
    <property type="match status" value="1"/>
</dbReference>
<dbReference type="RefSeq" id="XP_013956000.1">
    <property type="nucleotide sequence ID" value="XM_014100525.1"/>
</dbReference>
<dbReference type="PROSITE" id="PS50048">
    <property type="entry name" value="ZN2_CY6_FUNGAL_2"/>
    <property type="match status" value="2"/>
</dbReference>
<accession>G9MUQ8</accession>
<dbReference type="InParanoid" id="G9MUQ8"/>
<dbReference type="GO" id="GO:0008270">
    <property type="term" value="F:zinc ion binding"/>
    <property type="evidence" value="ECO:0007669"/>
    <property type="project" value="InterPro"/>
</dbReference>
<evidence type="ECO:0000256" key="4">
    <source>
        <dbReference type="SAM" id="MobiDB-lite"/>
    </source>
</evidence>
<feature type="non-terminal residue" evidence="6">
    <location>
        <position position="1"/>
    </location>
</feature>
<dbReference type="Pfam" id="PF04082">
    <property type="entry name" value="Fungal_trans"/>
    <property type="match status" value="1"/>
</dbReference>
<dbReference type="GO" id="GO:0003677">
    <property type="term" value="F:DNA binding"/>
    <property type="evidence" value="ECO:0007669"/>
    <property type="project" value="InterPro"/>
</dbReference>
<dbReference type="SMART" id="SM00066">
    <property type="entry name" value="GAL4"/>
    <property type="match status" value="2"/>
</dbReference>
<dbReference type="OrthoDB" id="4236860at2759"/>
<feature type="region of interest" description="Disordered" evidence="4">
    <location>
        <begin position="42"/>
        <end position="77"/>
    </location>
</feature>
<dbReference type="InterPro" id="IPR050613">
    <property type="entry name" value="Sec_Metabolite_Reg"/>
</dbReference>
<dbReference type="GO" id="GO:0006351">
    <property type="term" value="P:DNA-templated transcription"/>
    <property type="evidence" value="ECO:0007669"/>
    <property type="project" value="InterPro"/>
</dbReference>